<keyword evidence="2 9" id="KW-0859">Xylose metabolism</keyword>
<keyword evidence="3 8" id="KW-0808">Transferase</keyword>
<feature type="domain" description="Carbohydrate kinase FGGY N-terminal" evidence="10">
    <location>
        <begin position="17"/>
        <end position="260"/>
    </location>
</feature>
<proteinExistence type="inferred from homology"/>
<evidence type="ECO:0000313" key="12">
    <source>
        <dbReference type="EMBL" id="CUO08567.1"/>
    </source>
</evidence>
<dbReference type="SUPFAM" id="SSF53067">
    <property type="entry name" value="Actin-like ATPase domain"/>
    <property type="match status" value="2"/>
</dbReference>
<dbReference type="PIRSF" id="PIRSF000538">
    <property type="entry name" value="GlpK"/>
    <property type="match status" value="1"/>
</dbReference>
<keyword evidence="7 9" id="KW-0119">Carbohydrate metabolism</keyword>
<dbReference type="Pfam" id="PF00370">
    <property type="entry name" value="FGGY_N"/>
    <property type="match status" value="1"/>
</dbReference>
<keyword evidence="6 9" id="KW-0067">ATP-binding</keyword>
<dbReference type="CDD" id="cd07805">
    <property type="entry name" value="ASKHA_NBD_FGGY_CvXK-like"/>
    <property type="match status" value="1"/>
</dbReference>
<dbReference type="InterPro" id="IPR043129">
    <property type="entry name" value="ATPase_NBD"/>
</dbReference>
<evidence type="ECO:0000313" key="13">
    <source>
        <dbReference type="Proteomes" id="UP000095651"/>
    </source>
</evidence>
<evidence type="ECO:0000256" key="9">
    <source>
        <dbReference type="RuleBase" id="RU364073"/>
    </source>
</evidence>
<evidence type="ECO:0000259" key="11">
    <source>
        <dbReference type="Pfam" id="PF02782"/>
    </source>
</evidence>
<dbReference type="PROSITE" id="PS00445">
    <property type="entry name" value="FGGY_KINASES_2"/>
    <property type="match status" value="1"/>
</dbReference>
<evidence type="ECO:0000259" key="10">
    <source>
        <dbReference type="Pfam" id="PF00370"/>
    </source>
</evidence>
<dbReference type="AlphaFoldDB" id="A0A174C6Z9"/>
<dbReference type="Pfam" id="PF02782">
    <property type="entry name" value="FGGY_C"/>
    <property type="match status" value="1"/>
</dbReference>
<evidence type="ECO:0000256" key="4">
    <source>
        <dbReference type="ARBA" id="ARBA00022741"/>
    </source>
</evidence>
<evidence type="ECO:0000256" key="5">
    <source>
        <dbReference type="ARBA" id="ARBA00022777"/>
    </source>
</evidence>
<evidence type="ECO:0000256" key="6">
    <source>
        <dbReference type="ARBA" id="ARBA00022840"/>
    </source>
</evidence>
<comment type="catalytic activity">
    <reaction evidence="9">
        <text>D-xylulose + ATP = D-xylulose 5-phosphate + ADP + H(+)</text>
        <dbReference type="Rhea" id="RHEA:10964"/>
        <dbReference type="ChEBI" id="CHEBI:15378"/>
        <dbReference type="ChEBI" id="CHEBI:17140"/>
        <dbReference type="ChEBI" id="CHEBI:30616"/>
        <dbReference type="ChEBI" id="CHEBI:57737"/>
        <dbReference type="ChEBI" id="CHEBI:456216"/>
        <dbReference type="EC" id="2.7.1.17"/>
    </reaction>
</comment>
<feature type="domain" description="Carbohydrate kinase FGGY C-terminal" evidence="11">
    <location>
        <begin position="269"/>
        <end position="464"/>
    </location>
</feature>
<dbReference type="InterPro" id="IPR050406">
    <property type="entry name" value="FGGY_Carb_Kinase"/>
</dbReference>
<dbReference type="InterPro" id="IPR000577">
    <property type="entry name" value="Carb_kinase_FGGY"/>
</dbReference>
<protein>
    <recommendedName>
        <fullName evidence="9">Xylulose kinase</fullName>
        <shortName evidence="9">Xylulokinase</shortName>
        <ecNumber evidence="9">2.7.1.17</ecNumber>
    </recommendedName>
</protein>
<dbReference type="Proteomes" id="UP000095651">
    <property type="component" value="Unassembled WGS sequence"/>
</dbReference>
<dbReference type="PANTHER" id="PTHR43095">
    <property type="entry name" value="SUGAR KINASE"/>
    <property type="match status" value="1"/>
</dbReference>
<sequence length="528" mass="58530">MGQGTLGNAGDRGGTCILAHDLGTSGDKATLYRADGTLVASCVHEYPTSYPQPGFVEQDPEDWWNAVCASTRELLEKTGMRPERIAAVSFSAQMMGCLPVDREGNPLRPMIIWADTRAVEEERWMVERIGMERGYEITGHRLSASYSAAKLLWVRRREPDIYRRCYKMLHAKDFIICRLTGKFVTDYSDASGTNLFDIRAKMWSEEILRALDLDEELLPELHPSTDIAGGVTKAAAEATGLLEGTPVVIGGGDGSCACVGAGVVDEGSAYLVLGSSSWISLASREPLFDPEMRTFNWVHLDPELYTPCGTMQAAGYSYQWYRNALCRGEMEEAAKTGESPYERINRGIMESAPGAGGLLYLPYLLGERSPRWNPDARGAFVGLSVTTGKHDLSRAVLEGVGYNLRVILESMRREREMKELMLIGGGAKGQTWPRILSDIFQMPLKIPAYREEATSMGAAVCAGVGVGIYRDFSEAKRINTIVDTVMPREENRLRYDRLYEIFNHAYDALTGVYGELGAYRKDMGEKHE</sequence>
<dbReference type="InterPro" id="IPR018484">
    <property type="entry name" value="FGGY_N"/>
</dbReference>
<organism evidence="12 13">
    <name type="scientific">Hungatella hathewayi</name>
    <dbReference type="NCBI Taxonomy" id="154046"/>
    <lineage>
        <taxon>Bacteria</taxon>
        <taxon>Bacillati</taxon>
        <taxon>Bacillota</taxon>
        <taxon>Clostridia</taxon>
        <taxon>Lachnospirales</taxon>
        <taxon>Lachnospiraceae</taxon>
        <taxon>Hungatella</taxon>
    </lineage>
</organism>
<evidence type="ECO:0000256" key="8">
    <source>
        <dbReference type="RuleBase" id="RU003733"/>
    </source>
</evidence>
<dbReference type="Gene3D" id="3.30.420.40">
    <property type="match status" value="2"/>
</dbReference>
<dbReference type="InterPro" id="IPR018485">
    <property type="entry name" value="FGGY_C"/>
</dbReference>
<evidence type="ECO:0000256" key="3">
    <source>
        <dbReference type="ARBA" id="ARBA00022679"/>
    </source>
</evidence>
<dbReference type="EC" id="2.7.1.17" evidence="9"/>
<evidence type="ECO:0000256" key="1">
    <source>
        <dbReference type="ARBA" id="ARBA00009156"/>
    </source>
</evidence>
<accession>A0A174C6Z9</accession>
<reference evidence="12 13" key="1">
    <citation type="submission" date="2015-09" db="EMBL/GenBank/DDBJ databases">
        <authorList>
            <consortium name="Pathogen Informatics"/>
        </authorList>
    </citation>
    <scope>NUCLEOTIDE SEQUENCE [LARGE SCALE GENOMIC DNA]</scope>
    <source>
        <strain evidence="12 13">2789STDY5608850</strain>
    </source>
</reference>
<dbReference type="InterPro" id="IPR006000">
    <property type="entry name" value="Xylulokinase"/>
</dbReference>
<keyword evidence="4 9" id="KW-0547">Nucleotide-binding</keyword>
<dbReference type="GO" id="GO:0042732">
    <property type="term" value="P:D-xylose metabolic process"/>
    <property type="evidence" value="ECO:0007669"/>
    <property type="project" value="UniProtKB-KW"/>
</dbReference>
<dbReference type="GO" id="GO:0005524">
    <property type="term" value="F:ATP binding"/>
    <property type="evidence" value="ECO:0007669"/>
    <property type="project" value="UniProtKB-KW"/>
</dbReference>
<dbReference type="EMBL" id="CYZE01000003">
    <property type="protein sequence ID" value="CUO08567.1"/>
    <property type="molecule type" value="Genomic_DNA"/>
</dbReference>
<evidence type="ECO:0000256" key="7">
    <source>
        <dbReference type="ARBA" id="ARBA00023277"/>
    </source>
</evidence>
<dbReference type="PANTHER" id="PTHR43095:SF5">
    <property type="entry name" value="XYLULOSE KINASE"/>
    <property type="match status" value="1"/>
</dbReference>
<name>A0A174C6Z9_9FIRM</name>
<dbReference type="RefSeq" id="WP_055654364.1">
    <property type="nucleotide sequence ID" value="NZ_CABIXC010000003.1"/>
</dbReference>
<evidence type="ECO:0000256" key="2">
    <source>
        <dbReference type="ARBA" id="ARBA00022629"/>
    </source>
</evidence>
<gene>
    <name evidence="12" type="primary">xylB_1</name>
    <name evidence="9" type="synonym">xylB</name>
    <name evidence="12" type="ORF">ERS852407_01854</name>
</gene>
<dbReference type="NCBIfam" id="TIGR01312">
    <property type="entry name" value="XylB"/>
    <property type="match status" value="1"/>
</dbReference>
<comment type="similarity">
    <text evidence="1 8">Belongs to the FGGY kinase family.</text>
</comment>
<dbReference type="InterPro" id="IPR018483">
    <property type="entry name" value="Carb_kinase_FGGY_CS"/>
</dbReference>
<dbReference type="GO" id="GO:0004856">
    <property type="term" value="F:D-xylulokinase activity"/>
    <property type="evidence" value="ECO:0007669"/>
    <property type="project" value="UniProtKB-EC"/>
</dbReference>
<dbReference type="GO" id="GO:0005997">
    <property type="term" value="P:xylulose metabolic process"/>
    <property type="evidence" value="ECO:0007669"/>
    <property type="project" value="InterPro"/>
</dbReference>
<keyword evidence="5 8" id="KW-0418">Kinase</keyword>